<evidence type="ECO:0000256" key="3">
    <source>
        <dbReference type="ARBA" id="ARBA00023224"/>
    </source>
</evidence>
<dbReference type="Gene3D" id="1.10.287.950">
    <property type="entry name" value="Methyl-accepting chemotaxis protein"/>
    <property type="match status" value="1"/>
</dbReference>
<accession>A0A919S4X1</accession>
<dbReference type="PROSITE" id="PS50111">
    <property type="entry name" value="CHEMOTAXIS_TRANSDUC_2"/>
    <property type="match status" value="1"/>
</dbReference>
<dbReference type="GO" id="GO:0016020">
    <property type="term" value="C:membrane"/>
    <property type="evidence" value="ECO:0007669"/>
    <property type="project" value="InterPro"/>
</dbReference>
<dbReference type="Pfam" id="PF00015">
    <property type="entry name" value="MCPsignal"/>
    <property type="match status" value="1"/>
</dbReference>
<dbReference type="SUPFAM" id="SSF58104">
    <property type="entry name" value="Methyl-accepting chemotaxis protein (MCP) signaling domain"/>
    <property type="match status" value="1"/>
</dbReference>
<reference evidence="9" key="1">
    <citation type="submission" date="2021-03" db="EMBL/GenBank/DDBJ databases">
        <title>Whole genome shotgun sequence of Actinoplanes auranticolor NBRC 12245.</title>
        <authorList>
            <person name="Komaki H."/>
            <person name="Tamura T."/>
        </authorList>
    </citation>
    <scope>NUCLEOTIDE SEQUENCE</scope>
    <source>
        <strain evidence="9">NBRC 12245</strain>
    </source>
</reference>
<keyword evidence="6" id="KW-0472">Membrane</keyword>
<dbReference type="InterPro" id="IPR003660">
    <property type="entry name" value="HAMP_dom"/>
</dbReference>
<sequence>MRVGLRSVRISSRLVGAMVVLLALLSAVVAIGLSAIADQSRATATLADYSTANQLAKQVKFRSADFNGWQTAYAFDIVRGVEGAAADTAEARAAFLASAAAFRQELQALRGARITAAESELIDRITQHFDEFSTLDGTIVEAYRSGAATQVARANQLVAVDEIKIFNQIAASVDSLTSSIDARSAAAMTDASAAADRSSVVMVSSGALTVLLGAALAFVLIRSIIRPLGTLNHRLAEIADGDGDLTQRIQDDGRDEIAEAAGGFNRFADRMQELVTAVAAGARQVSDAADELSTVSTQLAGGAEETSAQAGVVSASAEEVSAIVSTLAASAEEMNASIAEISRSASRASDIARGGVQATREADETVTRLGASSAEIQTVVKLITDIAAQTNLLALNATIEAARAGEVGKGFAVVAGEVKELAQQTASATEEIARKVEAINQGSGAAASVIARISQVVTEINDTQLTIASAIEEQTATTQEMSRNVGETAVGAGEIATNIVGVAQAAEQASAGAQTTQTTARTLVDAATTLNRLVATFRY</sequence>
<evidence type="ECO:0000313" key="10">
    <source>
        <dbReference type="Proteomes" id="UP000681340"/>
    </source>
</evidence>
<name>A0A919S4X1_9ACTN</name>
<dbReference type="PANTHER" id="PTHR32089">
    <property type="entry name" value="METHYL-ACCEPTING CHEMOTAXIS PROTEIN MCPB"/>
    <property type="match status" value="1"/>
</dbReference>
<comment type="caution">
    <text evidence="9">The sequence shown here is derived from an EMBL/GenBank/DDBJ whole genome shotgun (WGS) entry which is preliminary data.</text>
</comment>
<evidence type="ECO:0000259" key="7">
    <source>
        <dbReference type="PROSITE" id="PS50111"/>
    </source>
</evidence>
<dbReference type="RefSeq" id="WP_212986880.1">
    <property type="nucleotide sequence ID" value="NZ_BAABEA010000051.1"/>
</dbReference>
<dbReference type="CDD" id="cd06225">
    <property type="entry name" value="HAMP"/>
    <property type="match status" value="1"/>
</dbReference>
<keyword evidence="1 6" id="KW-0812">Transmembrane</keyword>
<evidence type="ECO:0000256" key="1">
    <source>
        <dbReference type="ARBA" id="ARBA00022692"/>
    </source>
</evidence>
<evidence type="ECO:0000256" key="5">
    <source>
        <dbReference type="PROSITE-ProRule" id="PRU00284"/>
    </source>
</evidence>
<dbReference type="Pfam" id="PF00672">
    <property type="entry name" value="HAMP"/>
    <property type="match status" value="1"/>
</dbReference>
<comment type="similarity">
    <text evidence="4">Belongs to the methyl-accepting chemotaxis (MCP) protein family.</text>
</comment>
<evidence type="ECO:0008006" key="11">
    <source>
        <dbReference type="Google" id="ProtNLM"/>
    </source>
</evidence>
<dbReference type="SMART" id="SM00304">
    <property type="entry name" value="HAMP"/>
    <property type="match status" value="1"/>
</dbReference>
<dbReference type="SMART" id="SM00283">
    <property type="entry name" value="MA"/>
    <property type="match status" value="1"/>
</dbReference>
<gene>
    <name evidence="9" type="ORF">Aau02nite_07510</name>
</gene>
<organism evidence="9 10">
    <name type="scientific">Actinoplanes auranticolor</name>
    <dbReference type="NCBI Taxonomy" id="47988"/>
    <lineage>
        <taxon>Bacteria</taxon>
        <taxon>Bacillati</taxon>
        <taxon>Actinomycetota</taxon>
        <taxon>Actinomycetes</taxon>
        <taxon>Micromonosporales</taxon>
        <taxon>Micromonosporaceae</taxon>
        <taxon>Actinoplanes</taxon>
    </lineage>
</organism>
<feature type="domain" description="Methyl-accepting transducer" evidence="7">
    <location>
        <begin position="281"/>
        <end position="524"/>
    </location>
</feature>
<dbReference type="GO" id="GO:0007165">
    <property type="term" value="P:signal transduction"/>
    <property type="evidence" value="ECO:0007669"/>
    <property type="project" value="UniProtKB-KW"/>
</dbReference>
<keyword evidence="2 6" id="KW-1133">Transmembrane helix</keyword>
<feature type="transmembrane region" description="Helical" evidence="6">
    <location>
        <begin position="200"/>
        <end position="221"/>
    </location>
</feature>
<protein>
    <recommendedName>
        <fullName evidence="11">Methyl-accepting chemotaxis protein</fullName>
    </recommendedName>
</protein>
<proteinExistence type="inferred from homology"/>
<dbReference type="EMBL" id="BOQL01000006">
    <property type="protein sequence ID" value="GIM63972.1"/>
    <property type="molecule type" value="Genomic_DNA"/>
</dbReference>
<feature type="domain" description="HAMP" evidence="8">
    <location>
        <begin position="222"/>
        <end position="276"/>
    </location>
</feature>
<keyword evidence="10" id="KW-1185">Reference proteome</keyword>
<dbReference type="AlphaFoldDB" id="A0A919S4X1"/>
<dbReference type="InterPro" id="IPR004089">
    <property type="entry name" value="MCPsignal_dom"/>
</dbReference>
<keyword evidence="3 5" id="KW-0807">Transducer</keyword>
<evidence type="ECO:0000259" key="8">
    <source>
        <dbReference type="PROSITE" id="PS50885"/>
    </source>
</evidence>
<evidence type="ECO:0000313" key="9">
    <source>
        <dbReference type="EMBL" id="GIM63972.1"/>
    </source>
</evidence>
<dbReference type="PROSITE" id="PS50885">
    <property type="entry name" value="HAMP"/>
    <property type="match status" value="1"/>
</dbReference>
<evidence type="ECO:0000256" key="2">
    <source>
        <dbReference type="ARBA" id="ARBA00022989"/>
    </source>
</evidence>
<evidence type="ECO:0000256" key="4">
    <source>
        <dbReference type="ARBA" id="ARBA00029447"/>
    </source>
</evidence>
<evidence type="ECO:0000256" key="6">
    <source>
        <dbReference type="SAM" id="Phobius"/>
    </source>
</evidence>
<dbReference type="PANTHER" id="PTHR32089:SF112">
    <property type="entry name" value="LYSOZYME-LIKE PROTEIN-RELATED"/>
    <property type="match status" value="1"/>
</dbReference>
<dbReference type="Proteomes" id="UP000681340">
    <property type="component" value="Unassembled WGS sequence"/>
</dbReference>